<keyword evidence="2" id="KW-1185">Reference proteome</keyword>
<dbReference type="Proteomes" id="UP000095472">
    <property type="component" value="Chromosome"/>
</dbReference>
<name>A0ACD5GTG7_9CYAN</name>
<accession>A0ACD5GTG7</accession>
<protein>
    <submittedName>
        <fullName evidence="1">Type IV pili methyl-accepting chemotaxis transducer N-terminal domain-containing protein</fullName>
    </submittedName>
</protein>
<dbReference type="EMBL" id="CP182909">
    <property type="protein sequence ID" value="XPM64165.1"/>
    <property type="molecule type" value="Genomic_DNA"/>
</dbReference>
<organism evidence="1 2">
    <name type="scientific">Desertifilum tharense IPPAS B-1220</name>
    <dbReference type="NCBI Taxonomy" id="1781255"/>
    <lineage>
        <taxon>Bacteria</taxon>
        <taxon>Bacillati</taxon>
        <taxon>Cyanobacteriota</taxon>
        <taxon>Cyanophyceae</taxon>
        <taxon>Desertifilales</taxon>
        <taxon>Desertifilaceae</taxon>
        <taxon>Desertifilum</taxon>
    </lineage>
</organism>
<evidence type="ECO:0000313" key="2">
    <source>
        <dbReference type="Proteomes" id="UP000095472"/>
    </source>
</evidence>
<evidence type="ECO:0000313" key="1">
    <source>
        <dbReference type="EMBL" id="XPM64165.1"/>
    </source>
</evidence>
<gene>
    <name evidence="1" type="ORF">BH720_035040</name>
</gene>
<sequence length="203" mass="22976">MSSESPLHFPKRRLAALYIAALGAIAILSLLGHAWIERSLNQQLYSTHTLSLVSRQLTLGEKLTKSAIALQHASTPELRQAYRAELETTFTLWRDTHQTLQTGDPQQHLPPPLTPEIRRQWEAIAPSYQTLLQATQEILETPPTPIWVAACKPCWLMKPTLTPAWKRSPASTTKPPANTWAKFNKFSAISSMRFSPSYSWKDY</sequence>
<reference evidence="1 2" key="1">
    <citation type="journal article" date="2016" name="Genome Announc.">
        <title>Draft Genome Sequence of the Thermotolerant Cyanobacterium Desertifilum sp. IPPAS B-1220.</title>
        <authorList>
            <person name="Mironov K.S."/>
            <person name="Sinetova M.A."/>
            <person name="Bolatkhan K."/>
            <person name="Zayadan B.K."/>
            <person name="Ustinova V.V."/>
            <person name="Kupriyanova E.V."/>
            <person name="Skrypnik A.N."/>
            <person name="Gogoleva N.E."/>
            <person name="Gogolev Y.V."/>
            <person name="Los D.A."/>
        </authorList>
    </citation>
    <scope>NUCLEOTIDE SEQUENCE [LARGE SCALE GENOMIC DNA]</scope>
    <source>
        <strain evidence="1 2">IPPAS B-1220</strain>
    </source>
</reference>
<proteinExistence type="predicted"/>